<protein>
    <submittedName>
        <fullName evidence="2">Polyhydroxyalkanoate synthesis regulator</fullName>
    </submittedName>
</protein>
<accession>A0ABS7CEA1</accession>
<comment type="caution">
    <text evidence="2">The sequence shown here is derived from an EMBL/GenBank/DDBJ whole genome shotgun (WGS) entry which is preliminary data.</text>
</comment>
<dbReference type="NCBIfam" id="NF047773">
    <property type="entry name" value="phas_rel_Lepto"/>
    <property type="match status" value="1"/>
</dbReference>
<organism evidence="2 3">
    <name type="scientific">Paenibacillus sepulcri</name>
    <dbReference type="NCBI Taxonomy" id="359917"/>
    <lineage>
        <taxon>Bacteria</taxon>
        <taxon>Bacillati</taxon>
        <taxon>Bacillota</taxon>
        <taxon>Bacilli</taxon>
        <taxon>Bacillales</taxon>
        <taxon>Paenibacillaceae</taxon>
        <taxon>Paenibacillus</taxon>
    </lineage>
</organism>
<feature type="compositionally biased region" description="Basic and acidic residues" evidence="1">
    <location>
        <begin position="107"/>
        <end position="116"/>
    </location>
</feature>
<sequence>MNELIKKALALGVGITITSKEKVEKAVEELVKKGEIAPGDSKELLNRLIQKGEDEQNELKRIVREQLKLLLVELNVATKDDILRLESQIKDLKVEKADVSEVQTEEQSGKQQEDQA</sequence>
<evidence type="ECO:0000256" key="1">
    <source>
        <dbReference type="SAM" id="MobiDB-lite"/>
    </source>
</evidence>
<dbReference type="Proteomes" id="UP001519887">
    <property type="component" value="Unassembled WGS sequence"/>
</dbReference>
<keyword evidence="3" id="KW-1185">Reference proteome</keyword>
<name>A0ABS7CEA1_9BACL</name>
<evidence type="ECO:0000313" key="2">
    <source>
        <dbReference type="EMBL" id="MBW7459234.1"/>
    </source>
</evidence>
<evidence type="ECO:0000313" key="3">
    <source>
        <dbReference type="Proteomes" id="UP001519887"/>
    </source>
</evidence>
<reference evidence="2 3" key="1">
    <citation type="submission" date="2021-07" db="EMBL/GenBank/DDBJ databases">
        <title>Paenibacillus radiodurans sp. nov., isolated from the southeastern edge of Tengger Desert.</title>
        <authorList>
            <person name="Zhang G."/>
        </authorList>
    </citation>
    <scope>NUCLEOTIDE SEQUENCE [LARGE SCALE GENOMIC DNA]</scope>
    <source>
        <strain evidence="2 3">CCM 7311</strain>
    </source>
</reference>
<dbReference type="EMBL" id="JAHZIK010001543">
    <property type="protein sequence ID" value="MBW7459234.1"/>
    <property type="molecule type" value="Genomic_DNA"/>
</dbReference>
<gene>
    <name evidence="2" type="ORF">K0U00_34800</name>
</gene>
<dbReference type="RefSeq" id="WP_210040443.1">
    <property type="nucleotide sequence ID" value="NZ_JBHLVU010000021.1"/>
</dbReference>
<proteinExistence type="predicted"/>
<feature type="region of interest" description="Disordered" evidence="1">
    <location>
        <begin position="96"/>
        <end position="116"/>
    </location>
</feature>